<dbReference type="Proteomes" id="UP000242450">
    <property type="component" value="Chromosome 24"/>
</dbReference>
<feature type="region of interest" description="Disordered" evidence="1">
    <location>
        <begin position="16"/>
        <end position="50"/>
    </location>
</feature>
<proteinExistence type="predicted"/>
<keyword evidence="3" id="KW-1185">Reference proteome</keyword>
<evidence type="ECO:0000313" key="2">
    <source>
        <dbReference type="EMBL" id="OWK02605.1"/>
    </source>
</evidence>
<organism evidence="2 3">
    <name type="scientific">Cervus elaphus hippelaphus</name>
    <name type="common">European red deer</name>
    <dbReference type="NCBI Taxonomy" id="46360"/>
    <lineage>
        <taxon>Eukaryota</taxon>
        <taxon>Metazoa</taxon>
        <taxon>Chordata</taxon>
        <taxon>Craniata</taxon>
        <taxon>Vertebrata</taxon>
        <taxon>Euteleostomi</taxon>
        <taxon>Mammalia</taxon>
        <taxon>Eutheria</taxon>
        <taxon>Laurasiatheria</taxon>
        <taxon>Artiodactyla</taxon>
        <taxon>Ruminantia</taxon>
        <taxon>Pecora</taxon>
        <taxon>Cervidae</taxon>
        <taxon>Cervinae</taxon>
        <taxon>Cervus</taxon>
    </lineage>
</organism>
<dbReference type="AlphaFoldDB" id="A0A212C9F2"/>
<reference evidence="2 3" key="1">
    <citation type="journal article" date="2018" name="Mol. Genet. Genomics">
        <title>The red deer Cervus elaphus genome CerEla1.0: sequencing, annotating, genes, and chromosomes.</title>
        <authorList>
            <person name="Bana N.A."/>
            <person name="Nyiri A."/>
            <person name="Nagy J."/>
            <person name="Frank K."/>
            <person name="Nagy T."/>
            <person name="Steger V."/>
            <person name="Schiller M."/>
            <person name="Lakatos P."/>
            <person name="Sugar L."/>
            <person name="Horn P."/>
            <person name="Barta E."/>
            <person name="Orosz L."/>
        </authorList>
    </citation>
    <scope>NUCLEOTIDE SEQUENCE [LARGE SCALE GENOMIC DNA]</scope>
    <source>
        <strain evidence="2">Hungarian</strain>
    </source>
</reference>
<comment type="caution">
    <text evidence="2">The sequence shown here is derived from an EMBL/GenBank/DDBJ whole genome shotgun (WGS) entry which is preliminary data.</text>
</comment>
<gene>
    <name evidence="2" type="ORF">Celaphus_00010307</name>
</gene>
<evidence type="ECO:0000256" key="1">
    <source>
        <dbReference type="SAM" id="MobiDB-lite"/>
    </source>
</evidence>
<name>A0A212C9F2_CEREH</name>
<evidence type="ECO:0000313" key="3">
    <source>
        <dbReference type="Proteomes" id="UP000242450"/>
    </source>
</evidence>
<dbReference type="EMBL" id="MKHE01000024">
    <property type="protein sequence ID" value="OWK02605.1"/>
    <property type="molecule type" value="Genomic_DNA"/>
</dbReference>
<protein>
    <submittedName>
        <fullName evidence="2">ZNF502</fullName>
    </submittedName>
</protein>
<feature type="compositionally biased region" description="Basic and acidic residues" evidence="1">
    <location>
        <begin position="180"/>
        <end position="194"/>
    </location>
</feature>
<accession>A0A212C9F2</accession>
<feature type="region of interest" description="Disordered" evidence="1">
    <location>
        <begin position="165"/>
        <end position="194"/>
    </location>
</feature>
<sequence length="194" mass="21887">MASDYTQTPLYLMNSWMNKPAPEQDGTDIELPGVTSKRSREDEYQDSTFEEKHICENMKENPPREAPGPRFFREGFGAITFIHKEAPPEMISQEYHFERSLLLTSSLEARRLAREETAAFAGAARIVGVRLDRSAREELRAAWEPADARGRKSMAGGASRFAWSGRRVGGEESSGAQLDWCREEKAGKDSVSRR</sequence>